<proteinExistence type="predicted"/>
<dbReference type="Proteomes" id="UP000483379">
    <property type="component" value="Unassembled WGS sequence"/>
</dbReference>
<gene>
    <name evidence="2" type="ORF">G3446_21160</name>
</gene>
<reference evidence="2 3" key="1">
    <citation type="submission" date="2020-02" db="EMBL/GenBank/DDBJ databases">
        <title>Genome sequences of Thiorhodococcus mannitoliphagus and Thiorhodococcus minor, purple sulfur photosynthetic bacteria in the gammaproteobacterial family, Chromatiaceae.</title>
        <authorList>
            <person name="Aviles F.A."/>
            <person name="Meyer T.E."/>
            <person name="Kyndt J.A."/>
        </authorList>
    </citation>
    <scope>NUCLEOTIDE SEQUENCE [LARGE SCALE GENOMIC DNA]</scope>
    <source>
        <strain evidence="2 3">DSM 11518</strain>
    </source>
</reference>
<dbReference type="GO" id="GO:0007155">
    <property type="term" value="P:cell adhesion"/>
    <property type="evidence" value="ECO:0007669"/>
    <property type="project" value="TreeGrafter"/>
</dbReference>
<feature type="domain" description="FAS1" evidence="1">
    <location>
        <begin position="1"/>
        <end position="107"/>
    </location>
</feature>
<dbReference type="InterPro" id="IPR050904">
    <property type="entry name" value="Adhesion/Biosynth-related"/>
</dbReference>
<dbReference type="InterPro" id="IPR036378">
    <property type="entry name" value="FAS1_dom_sf"/>
</dbReference>
<dbReference type="EMBL" id="JAAIJQ010000085">
    <property type="protein sequence ID" value="NEV64360.1"/>
    <property type="molecule type" value="Genomic_DNA"/>
</dbReference>
<organism evidence="2 3">
    <name type="scientific">Thiorhodococcus minor</name>
    <dbReference type="NCBI Taxonomy" id="57489"/>
    <lineage>
        <taxon>Bacteria</taxon>
        <taxon>Pseudomonadati</taxon>
        <taxon>Pseudomonadota</taxon>
        <taxon>Gammaproteobacteria</taxon>
        <taxon>Chromatiales</taxon>
        <taxon>Chromatiaceae</taxon>
        <taxon>Thiorhodococcus</taxon>
    </lineage>
</organism>
<keyword evidence="3" id="KW-1185">Reference proteome</keyword>
<dbReference type="SMART" id="SM00554">
    <property type="entry name" value="FAS1"/>
    <property type="match status" value="1"/>
</dbReference>
<dbReference type="PROSITE" id="PS50213">
    <property type="entry name" value="FAS1"/>
    <property type="match status" value="1"/>
</dbReference>
<dbReference type="FunFam" id="2.30.180.10:FF:000032">
    <property type="entry name" value="Fasciclin domain-containing protein, putative"/>
    <property type="match status" value="1"/>
</dbReference>
<dbReference type="Gene3D" id="2.30.180.10">
    <property type="entry name" value="FAS1 domain"/>
    <property type="match status" value="1"/>
</dbReference>
<dbReference type="GO" id="GO:0031012">
    <property type="term" value="C:extracellular matrix"/>
    <property type="evidence" value="ECO:0007669"/>
    <property type="project" value="TreeGrafter"/>
</dbReference>
<dbReference type="AlphaFoldDB" id="A0A6M0K3R4"/>
<dbReference type="PANTHER" id="PTHR10900:SF77">
    <property type="entry name" value="FI19380P1"/>
    <property type="match status" value="1"/>
</dbReference>
<protein>
    <submittedName>
        <fullName evidence="2">Fasciclin domain-containing protein</fullName>
    </submittedName>
</protein>
<dbReference type="GO" id="GO:0030198">
    <property type="term" value="P:extracellular matrix organization"/>
    <property type="evidence" value="ECO:0007669"/>
    <property type="project" value="TreeGrafter"/>
</dbReference>
<dbReference type="InterPro" id="IPR000782">
    <property type="entry name" value="FAS1_domain"/>
</dbReference>
<dbReference type="Pfam" id="PF02469">
    <property type="entry name" value="Fasciclin"/>
    <property type="match status" value="1"/>
</dbReference>
<name>A0A6M0K3R4_9GAMM</name>
<evidence type="ECO:0000259" key="1">
    <source>
        <dbReference type="PROSITE" id="PS50213"/>
    </source>
</evidence>
<sequence length="108" mass="11701">MDERLKGKGPYTIFVPLDSAFDQLSEAQRQRLMENDEAMSKLISRHIVSGRIGMTDLMQMDEVETIDGNAVALASGPGPNLRYGGSEVVKGNLAAGNGIVHVVDRVLM</sequence>
<accession>A0A6M0K3R4</accession>
<evidence type="ECO:0000313" key="3">
    <source>
        <dbReference type="Proteomes" id="UP000483379"/>
    </source>
</evidence>
<dbReference type="GO" id="GO:0050839">
    <property type="term" value="F:cell adhesion molecule binding"/>
    <property type="evidence" value="ECO:0007669"/>
    <property type="project" value="TreeGrafter"/>
</dbReference>
<comment type="caution">
    <text evidence="2">The sequence shown here is derived from an EMBL/GenBank/DDBJ whole genome shotgun (WGS) entry which is preliminary data.</text>
</comment>
<evidence type="ECO:0000313" key="2">
    <source>
        <dbReference type="EMBL" id="NEV64360.1"/>
    </source>
</evidence>
<dbReference type="PANTHER" id="PTHR10900">
    <property type="entry name" value="PERIOSTIN-RELATED"/>
    <property type="match status" value="1"/>
</dbReference>
<dbReference type="SUPFAM" id="SSF82153">
    <property type="entry name" value="FAS1 domain"/>
    <property type="match status" value="1"/>
</dbReference>
<dbReference type="GO" id="GO:0005615">
    <property type="term" value="C:extracellular space"/>
    <property type="evidence" value="ECO:0007669"/>
    <property type="project" value="TreeGrafter"/>
</dbReference>